<dbReference type="OrthoDB" id="5935476at2"/>
<sequence>MDVHQSPLDRKNWLFASSPQAGQRAANTMSLVHSAKATGHDPMAYLADILEQIPVTPPEQIAGLLPPVWKPAQV</sequence>
<dbReference type="RefSeq" id="WP_106891330.1">
    <property type="nucleotide sequence ID" value="NZ_CP027860.1"/>
</dbReference>
<reference evidence="2 3" key="2">
    <citation type="submission" date="2018-03" db="EMBL/GenBank/DDBJ databases">
        <authorList>
            <person name="Keele B.F."/>
        </authorList>
    </citation>
    <scope>NUCLEOTIDE SEQUENCE [LARGE SCALE GENOMIC DNA]</scope>
    <source>
        <strain evidence="2 3">D13</strain>
    </source>
</reference>
<reference evidence="2 3" key="1">
    <citation type="submission" date="2018-03" db="EMBL/GenBank/DDBJ databases">
        <title>Ahniella affigens gen. nov., sp. nov., a gammaproteobacterium isolated from sandy soil near a stream.</title>
        <authorList>
            <person name="Ko Y."/>
            <person name="Kim J.-H."/>
        </authorList>
    </citation>
    <scope>NUCLEOTIDE SEQUENCE [LARGE SCALE GENOMIC DNA]</scope>
    <source>
        <strain evidence="2 3">D13</strain>
    </source>
</reference>
<name>A0A2P1PRC8_9GAMM</name>
<proteinExistence type="predicted"/>
<protein>
    <recommendedName>
        <fullName evidence="1">Transposase IS66 C-terminal domain-containing protein</fullName>
    </recommendedName>
</protein>
<dbReference type="AlphaFoldDB" id="A0A2P1PRC8"/>
<evidence type="ECO:0000313" key="2">
    <source>
        <dbReference type="EMBL" id="AVP97406.1"/>
    </source>
</evidence>
<dbReference type="EMBL" id="CP027860">
    <property type="protein sequence ID" value="AVP97406.1"/>
    <property type="molecule type" value="Genomic_DNA"/>
</dbReference>
<evidence type="ECO:0000259" key="1">
    <source>
        <dbReference type="Pfam" id="PF13817"/>
    </source>
</evidence>
<dbReference type="KEGG" id="xba:C7S18_09460"/>
<gene>
    <name evidence="2" type="ORF">C7S18_09460</name>
</gene>
<dbReference type="InterPro" id="IPR039552">
    <property type="entry name" value="IS66_C"/>
</dbReference>
<evidence type="ECO:0000313" key="3">
    <source>
        <dbReference type="Proteomes" id="UP000241074"/>
    </source>
</evidence>
<dbReference type="Pfam" id="PF13817">
    <property type="entry name" value="DDE_Tnp_IS66_C"/>
    <property type="match status" value="1"/>
</dbReference>
<accession>A0A2P1PRC8</accession>
<organism evidence="2 3">
    <name type="scientific">Ahniella affigens</name>
    <dbReference type="NCBI Taxonomy" id="2021234"/>
    <lineage>
        <taxon>Bacteria</taxon>
        <taxon>Pseudomonadati</taxon>
        <taxon>Pseudomonadota</taxon>
        <taxon>Gammaproteobacteria</taxon>
        <taxon>Lysobacterales</taxon>
        <taxon>Rhodanobacteraceae</taxon>
        <taxon>Ahniella</taxon>
    </lineage>
</organism>
<keyword evidence="3" id="KW-1185">Reference proteome</keyword>
<dbReference type="Proteomes" id="UP000241074">
    <property type="component" value="Chromosome"/>
</dbReference>
<feature type="domain" description="Transposase IS66 C-terminal" evidence="1">
    <location>
        <begin position="30"/>
        <end position="66"/>
    </location>
</feature>